<dbReference type="Gene3D" id="3.40.50.1820">
    <property type="entry name" value="alpha/beta hydrolase"/>
    <property type="match status" value="1"/>
</dbReference>
<dbReference type="InterPro" id="IPR029058">
    <property type="entry name" value="AB_hydrolase_fold"/>
</dbReference>
<dbReference type="PANTHER" id="PTHR45763:SF46">
    <property type="entry name" value="AB HYDROLASE-1 DOMAIN-CONTAINING PROTEIN"/>
    <property type="match status" value="1"/>
</dbReference>
<dbReference type="STRING" id="1249552.PS2015_1431"/>
<dbReference type="RefSeq" id="WP_058021565.1">
    <property type="nucleotide sequence ID" value="NZ_CP013189.1"/>
</dbReference>
<organism evidence="2 3">
    <name type="scientific">Pseudohongiella spirulinae</name>
    <dbReference type="NCBI Taxonomy" id="1249552"/>
    <lineage>
        <taxon>Bacteria</taxon>
        <taxon>Pseudomonadati</taxon>
        <taxon>Pseudomonadota</taxon>
        <taxon>Gammaproteobacteria</taxon>
        <taxon>Pseudomonadales</taxon>
        <taxon>Pseudohongiellaceae</taxon>
        <taxon>Pseudohongiella</taxon>
    </lineage>
</organism>
<dbReference type="PANTHER" id="PTHR45763">
    <property type="entry name" value="HYDROLASE, ALPHA/BETA FOLD FAMILY PROTEIN, EXPRESSED-RELATED"/>
    <property type="match status" value="1"/>
</dbReference>
<evidence type="ECO:0000313" key="3">
    <source>
        <dbReference type="Proteomes" id="UP000065641"/>
    </source>
</evidence>
<dbReference type="Pfam" id="PF00561">
    <property type="entry name" value="Abhydrolase_1"/>
    <property type="match status" value="1"/>
</dbReference>
<dbReference type="InterPro" id="IPR000073">
    <property type="entry name" value="AB_hydrolase_1"/>
</dbReference>
<dbReference type="OrthoDB" id="9779853at2"/>
<dbReference type="KEGG" id="pspi:PS2015_1431"/>
<evidence type="ECO:0000259" key="1">
    <source>
        <dbReference type="Pfam" id="PF00561"/>
    </source>
</evidence>
<reference evidence="2 3" key="1">
    <citation type="submission" date="2015-11" db="EMBL/GenBank/DDBJ databases">
        <authorList>
            <person name="Zhang Y."/>
            <person name="Guo Z."/>
        </authorList>
    </citation>
    <scope>NUCLEOTIDE SEQUENCE [LARGE SCALE GENOMIC DNA]</scope>
    <source>
        <strain evidence="2 3">KCTC 32221</strain>
    </source>
</reference>
<dbReference type="EMBL" id="CP013189">
    <property type="protein sequence ID" value="ALO46088.1"/>
    <property type="molecule type" value="Genomic_DNA"/>
</dbReference>
<protein>
    <recommendedName>
        <fullName evidence="1">AB hydrolase-1 domain-containing protein</fullName>
    </recommendedName>
</protein>
<dbReference type="Proteomes" id="UP000065641">
    <property type="component" value="Chromosome"/>
</dbReference>
<gene>
    <name evidence="2" type="ORF">PS2015_1431</name>
</gene>
<proteinExistence type="predicted"/>
<feature type="domain" description="AB hydrolase-1" evidence="1">
    <location>
        <begin position="69"/>
        <end position="287"/>
    </location>
</feature>
<dbReference type="AlphaFoldDB" id="A0A0S2KCN5"/>
<name>A0A0S2KCN5_9GAMM</name>
<sequence>MLLKVRQTGLTERPSLAGDTWPGEPLRTLTLSDGRVIAWSEFGNRHGYPVLYFPSQGGSRLEALLLHEAALSAGFRLISMDRPGVGCSGFRKINGHSELNNDVQFLLEFLGISELGLMAWAGGSPYALALASECDKGSRRVGFVNLLSPFPVMPQSESRVSRALLFLLRIVIRLRYFGAGRKPAGFLALVREQMCLSDQKLFDSPRINQILTRDAQEAVRQGVRGVAADCTMSFRKWDFDPATISAPVHLWQGGADNLSVPYSALRLQSILPGADLHTVSRQGHLFFTVAADDIFRQCRQILRAETATAAI</sequence>
<accession>A0A0S2KCN5</accession>
<evidence type="ECO:0000313" key="2">
    <source>
        <dbReference type="EMBL" id="ALO46088.1"/>
    </source>
</evidence>
<dbReference type="SUPFAM" id="SSF53474">
    <property type="entry name" value="alpha/beta-Hydrolases"/>
    <property type="match status" value="1"/>
</dbReference>
<keyword evidence="3" id="KW-1185">Reference proteome</keyword>